<accession>A0A0F9LD89</accession>
<reference evidence="1" key="1">
    <citation type="journal article" date="2015" name="Nature">
        <title>Complex archaea that bridge the gap between prokaryotes and eukaryotes.</title>
        <authorList>
            <person name="Spang A."/>
            <person name="Saw J.H."/>
            <person name="Jorgensen S.L."/>
            <person name="Zaremba-Niedzwiedzka K."/>
            <person name="Martijn J."/>
            <person name="Lind A.E."/>
            <person name="van Eijk R."/>
            <person name="Schleper C."/>
            <person name="Guy L."/>
            <person name="Ettema T.J."/>
        </authorList>
    </citation>
    <scope>NUCLEOTIDE SEQUENCE</scope>
</reference>
<name>A0A0F9LD89_9ZZZZ</name>
<sequence>AKASGDDAYSDAEHFAMLLDLYGVAQYRVIYKHEGGTGMDTAIWVRGIEITDFA</sequence>
<protein>
    <submittedName>
        <fullName evidence="1">Uncharacterized protein</fullName>
    </submittedName>
</protein>
<proteinExistence type="predicted"/>
<dbReference type="AlphaFoldDB" id="A0A0F9LD89"/>
<evidence type="ECO:0000313" key="1">
    <source>
        <dbReference type="EMBL" id="KKM25430.1"/>
    </source>
</evidence>
<comment type="caution">
    <text evidence="1">The sequence shown here is derived from an EMBL/GenBank/DDBJ whole genome shotgun (WGS) entry which is preliminary data.</text>
</comment>
<dbReference type="EMBL" id="LAZR01012721">
    <property type="protein sequence ID" value="KKM25430.1"/>
    <property type="molecule type" value="Genomic_DNA"/>
</dbReference>
<gene>
    <name evidence="1" type="ORF">LCGC14_1595090</name>
</gene>
<feature type="non-terminal residue" evidence="1">
    <location>
        <position position="1"/>
    </location>
</feature>
<organism evidence="1">
    <name type="scientific">marine sediment metagenome</name>
    <dbReference type="NCBI Taxonomy" id="412755"/>
    <lineage>
        <taxon>unclassified sequences</taxon>
        <taxon>metagenomes</taxon>
        <taxon>ecological metagenomes</taxon>
    </lineage>
</organism>